<dbReference type="STRING" id="1129794.C427_5448"/>
<name>K7AHC6_9ALTE</name>
<organism evidence="1 2">
    <name type="scientific">Paraglaciecola psychrophila 170</name>
    <dbReference type="NCBI Taxonomy" id="1129794"/>
    <lineage>
        <taxon>Bacteria</taxon>
        <taxon>Pseudomonadati</taxon>
        <taxon>Pseudomonadota</taxon>
        <taxon>Gammaproteobacteria</taxon>
        <taxon>Alteromonadales</taxon>
        <taxon>Alteromonadaceae</taxon>
        <taxon>Paraglaciecola</taxon>
    </lineage>
</organism>
<sequence>MKKWWGEINFELNEAKTWRIGQRKMSVQRKAAEWLIWNEKTGEESFEDLVLERTTFTDLIIDILPQRYLVKSTQKNLIAKPLLADRSIIVRPHSALNILPGEKIELYVSSPLWLAFYAHEETLSISDLPFWLPSDSWFGPNTMVGELCYSKYTDAKLTLDNIQKRSHRAITTINISNEHDEVLIIERISLPTPFLNLYVDATHQFWTDKVNLIHHLDGDRPSFDIKNLIKESAKTDLTLVSAAREVADANTFMRSIKSLVA</sequence>
<dbReference type="OrthoDB" id="6695259at2"/>
<protein>
    <recommendedName>
        <fullName evidence="3">DUF432 domain-containing protein</fullName>
    </recommendedName>
</protein>
<dbReference type="eggNOG" id="COG2430">
    <property type="taxonomic scope" value="Bacteria"/>
</dbReference>
<accession>K7AHC6</accession>
<evidence type="ECO:0008006" key="3">
    <source>
        <dbReference type="Google" id="ProtNLM"/>
    </source>
</evidence>
<dbReference type="PATRIC" id="fig|1129794.4.peg.5429"/>
<evidence type="ECO:0000313" key="2">
    <source>
        <dbReference type="Proteomes" id="UP000011864"/>
    </source>
</evidence>
<dbReference type="AlphaFoldDB" id="K7AHC6"/>
<dbReference type="HOGENOM" id="CLU_053683_0_0_6"/>
<reference evidence="1 2" key="1">
    <citation type="journal article" date="2013" name="Genome Announc.">
        <title>Complete Genome Sequence of Glaciecola psychrophila Strain 170T.</title>
        <authorList>
            <person name="Yin J."/>
            <person name="Chen J."/>
            <person name="Liu G."/>
            <person name="Yu Y."/>
            <person name="Song L."/>
            <person name="Wang X."/>
            <person name="Qu X."/>
        </authorList>
    </citation>
    <scope>NUCLEOTIDE SEQUENCE [LARGE SCALE GENOMIC DNA]</scope>
    <source>
        <strain evidence="1 2">170</strain>
    </source>
</reference>
<dbReference type="RefSeq" id="WP_007642684.1">
    <property type="nucleotide sequence ID" value="NC_020514.1"/>
</dbReference>
<proteinExistence type="predicted"/>
<dbReference type="EMBL" id="CP003837">
    <property type="protein sequence ID" value="AGH47545.1"/>
    <property type="molecule type" value="Genomic_DNA"/>
</dbReference>
<dbReference type="Proteomes" id="UP000011864">
    <property type="component" value="Chromosome"/>
</dbReference>
<evidence type="ECO:0000313" key="1">
    <source>
        <dbReference type="EMBL" id="AGH47545.1"/>
    </source>
</evidence>
<dbReference type="KEGG" id="gps:C427_5448"/>
<keyword evidence="2" id="KW-1185">Reference proteome</keyword>
<gene>
    <name evidence="1" type="ORF">C427_5448</name>
</gene>